<feature type="coiled-coil region" evidence="1">
    <location>
        <begin position="93"/>
        <end position="125"/>
    </location>
</feature>
<dbReference type="Proteomes" id="UP000242942">
    <property type="component" value="Chromosome 13"/>
</dbReference>
<dbReference type="VEuPathDB" id="PlasmoDB:PocGH01_13038500"/>
<keyword evidence="1" id="KW-0175">Coiled coil</keyword>
<feature type="compositionally biased region" description="Polar residues" evidence="2">
    <location>
        <begin position="565"/>
        <end position="582"/>
    </location>
</feature>
<evidence type="ECO:0000256" key="2">
    <source>
        <dbReference type="SAM" id="MobiDB-lite"/>
    </source>
</evidence>
<feature type="compositionally biased region" description="Basic and acidic residues" evidence="2">
    <location>
        <begin position="301"/>
        <end position="312"/>
    </location>
</feature>
<feature type="compositionally biased region" description="Basic and acidic residues" evidence="2">
    <location>
        <begin position="553"/>
        <end position="564"/>
    </location>
</feature>
<feature type="compositionally biased region" description="Acidic residues" evidence="2">
    <location>
        <begin position="291"/>
        <end position="300"/>
    </location>
</feature>
<protein>
    <submittedName>
        <fullName evidence="3">Uncharacterized protein</fullName>
    </submittedName>
</protein>
<accession>A0A1D3TML9</accession>
<dbReference type="AlphaFoldDB" id="A0A1D3TML9"/>
<sequence length="842" mass="98913">MIATSSYALFSSSFTKSDLLEYCKLSNIPLSEHTIDCMFEEFLLNNRSANKNHEIDADDLISLIYIKKKRCFYIPVVVYIGKCNNLSSYEKGLRREKELNEKHKKDKKEKLRRQHEIDMKNKKENELKRYIYEDTVFGALNDGNDKLADNNEQLSYISNNVEINKNDSVSVSKNVEESFDNSEQVKKMEVISDTLSRDELNEKINQQGGNKENQKKLHAHIDSNEEKERSLKKKGNNITKMGRNLQHKKKKSVAGKNAKGGQARSTQNGQQQEQEQQKKHEMNRNKKEEEGDKDEEEDGNDEKVEMTRQEEEKEKKKIYYNSLLHKVLKNAQKESKKKEKYFKSFNFVTYFKLNELIYVSYLIEKYYNYYYKMEYYDLIDIYEEVKQRYKPHDGIDGSSCPSNVAGSKEEEEINCSVMDVKKEIELINDVKQIKCSDIFRRYEIERKNKQKQIYNKSTYKYIHSDYLGSYQFLGKKLPNIMNCVLRNLNLFFNHNINDIDDVARQYNTVVKNIEVFDVEAHSSDVSKEKLTHSKDNATCDNNLEVERTEEIIEQKLHTSVRGENKTNQQNGNVPSASNSSKGGENKKHTSAALQGELQVISKKNPNNERTLVKRHGNTSKDITKNKELLIGYEESGDVAQYLPNGNDLKFIDTKEFKSDCDISYLILKYRIGEVKNKNFIYYLTNDIDQVQIFKKTYFYDFFFMYMFRKLFWNILSLYNLHLAQYKSGVISSDTSSDVDGRHGDLLFYESDISVNNSKKVKSALYNTQEKLCHNLTPLFELIKREKLLIYLRYDENKRIKSKNKTECIYREIWEYLIFTSLKKFSSKGSNFPVNEFISFCDH</sequence>
<gene>
    <name evidence="3" type="primary">PocGH01_13038500</name>
    <name evidence="3" type="ORF">POCGH01_13038500</name>
</gene>
<dbReference type="EMBL" id="LT594594">
    <property type="protein sequence ID" value="SCP06203.1"/>
    <property type="molecule type" value="Genomic_DNA"/>
</dbReference>
<evidence type="ECO:0000313" key="3">
    <source>
        <dbReference type="EMBL" id="SCP06203.1"/>
    </source>
</evidence>
<keyword evidence="4" id="KW-1185">Reference proteome</keyword>
<feature type="compositionally biased region" description="Basic and acidic residues" evidence="2">
    <location>
        <begin position="212"/>
        <end position="229"/>
    </location>
</feature>
<proteinExistence type="predicted"/>
<dbReference type="OrthoDB" id="384377at2759"/>
<name>A0A1D3TML9_PLAOA</name>
<evidence type="ECO:0000313" key="4">
    <source>
        <dbReference type="Proteomes" id="UP000242942"/>
    </source>
</evidence>
<feature type="region of interest" description="Disordered" evidence="2">
    <location>
        <begin position="204"/>
        <end position="312"/>
    </location>
</feature>
<reference evidence="3 4" key="1">
    <citation type="submission" date="2016-06" db="EMBL/GenBank/DDBJ databases">
        <authorList>
            <consortium name="Pathogen Informatics"/>
        </authorList>
    </citation>
    <scope>NUCLEOTIDE SEQUENCE [LARGE SCALE GENOMIC DNA]</scope>
    <source>
        <strain evidence="3">PocGH01</strain>
    </source>
</reference>
<organism evidence="3 4">
    <name type="scientific">Plasmodium ovale</name>
    <name type="common">malaria parasite P. ovale</name>
    <dbReference type="NCBI Taxonomy" id="36330"/>
    <lineage>
        <taxon>Eukaryota</taxon>
        <taxon>Sar</taxon>
        <taxon>Alveolata</taxon>
        <taxon>Apicomplexa</taxon>
        <taxon>Aconoidasida</taxon>
        <taxon>Haemosporida</taxon>
        <taxon>Plasmodiidae</taxon>
        <taxon>Plasmodium</taxon>
        <taxon>Plasmodium (Plasmodium)</taxon>
    </lineage>
</organism>
<feature type="region of interest" description="Disordered" evidence="2">
    <location>
        <begin position="553"/>
        <end position="589"/>
    </location>
</feature>
<evidence type="ECO:0000256" key="1">
    <source>
        <dbReference type="SAM" id="Coils"/>
    </source>
</evidence>
<feature type="compositionally biased region" description="Basic and acidic residues" evidence="2">
    <location>
        <begin position="275"/>
        <end position="290"/>
    </location>
</feature>